<dbReference type="GO" id="GO:0016787">
    <property type="term" value="F:hydrolase activity"/>
    <property type="evidence" value="ECO:0007669"/>
    <property type="project" value="UniProtKB-UniRule"/>
</dbReference>
<name>A0AA37MVM8_9BURK</name>
<evidence type="ECO:0000256" key="10">
    <source>
        <dbReference type="ARBA" id="ARBA00034923"/>
    </source>
</evidence>
<dbReference type="Gene3D" id="3.40.50.300">
    <property type="entry name" value="P-loop containing nucleotide triphosphate hydrolases"/>
    <property type="match status" value="2"/>
</dbReference>
<evidence type="ECO:0000256" key="9">
    <source>
        <dbReference type="ARBA" id="ARBA00034808"/>
    </source>
</evidence>
<accession>A0AA37MVM8</accession>
<dbReference type="GO" id="GO:0043138">
    <property type="term" value="F:3'-5' DNA helicase activity"/>
    <property type="evidence" value="ECO:0007669"/>
    <property type="project" value="UniProtKB-EC"/>
</dbReference>
<keyword evidence="3 12" id="KW-0378">Hydrolase</keyword>
<gene>
    <name evidence="14" type="ORF">CBA19CS42_40380</name>
</gene>
<reference evidence="14" key="1">
    <citation type="submission" date="2022-09" db="EMBL/GenBank/DDBJ databases">
        <title>Isolation and characterization of 3-chlorobenzoate degrading bacteria from soils in Shizuoka.</title>
        <authorList>
            <person name="Ifat A."/>
            <person name="Ogawa N."/>
            <person name="Kimbara K."/>
            <person name="Moriuchi R."/>
            <person name="Dohra H."/>
            <person name="Shintani M."/>
        </authorList>
    </citation>
    <scope>NUCLEOTIDE SEQUENCE</scope>
    <source>
        <strain evidence="14">19CS4-2</strain>
    </source>
</reference>
<evidence type="ECO:0000313" key="14">
    <source>
        <dbReference type="EMBL" id="GJH30914.1"/>
    </source>
</evidence>
<comment type="caution">
    <text evidence="14">The sequence shown here is derived from an EMBL/GenBank/DDBJ whole genome shotgun (WGS) entry which is preliminary data.</text>
</comment>
<comment type="similarity">
    <text evidence="1">Belongs to the helicase family. UvrD subfamily.</text>
</comment>
<dbReference type="RefSeq" id="WP_238218440.1">
    <property type="nucleotide sequence ID" value="NZ_BPUS01000051.1"/>
</dbReference>
<keyword evidence="6" id="KW-0238">DNA-binding</keyword>
<dbReference type="GO" id="GO:0005524">
    <property type="term" value="F:ATP binding"/>
    <property type="evidence" value="ECO:0007669"/>
    <property type="project" value="UniProtKB-UniRule"/>
</dbReference>
<comment type="catalytic activity">
    <reaction evidence="11">
        <text>ATP + H2O = ADP + phosphate + H(+)</text>
        <dbReference type="Rhea" id="RHEA:13065"/>
        <dbReference type="ChEBI" id="CHEBI:15377"/>
        <dbReference type="ChEBI" id="CHEBI:15378"/>
        <dbReference type="ChEBI" id="CHEBI:30616"/>
        <dbReference type="ChEBI" id="CHEBI:43474"/>
        <dbReference type="ChEBI" id="CHEBI:456216"/>
        <dbReference type="EC" id="5.6.2.4"/>
    </reaction>
</comment>
<evidence type="ECO:0000256" key="8">
    <source>
        <dbReference type="ARBA" id="ARBA00034617"/>
    </source>
</evidence>
<evidence type="ECO:0000256" key="5">
    <source>
        <dbReference type="ARBA" id="ARBA00022840"/>
    </source>
</evidence>
<feature type="binding site" evidence="12">
    <location>
        <begin position="27"/>
        <end position="34"/>
    </location>
    <ligand>
        <name>ATP</name>
        <dbReference type="ChEBI" id="CHEBI:30616"/>
    </ligand>
</feature>
<dbReference type="SUPFAM" id="SSF52540">
    <property type="entry name" value="P-loop containing nucleoside triphosphate hydrolases"/>
    <property type="match status" value="1"/>
</dbReference>
<evidence type="ECO:0000256" key="11">
    <source>
        <dbReference type="ARBA" id="ARBA00048988"/>
    </source>
</evidence>
<evidence type="ECO:0000259" key="13">
    <source>
        <dbReference type="PROSITE" id="PS51198"/>
    </source>
</evidence>
<dbReference type="AlphaFoldDB" id="A0AA37MVM8"/>
<dbReference type="GO" id="GO:0000725">
    <property type="term" value="P:recombinational repair"/>
    <property type="evidence" value="ECO:0007669"/>
    <property type="project" value="TreeGrafter"/>
</dbReference>
<evidence type="ECO:0000256" key="3">
    <source>
        <dbReference type="ARBA" id="ARBA00022801"/>
    </source>
</evidence>
<dbReference type="InterPro" id="IPR014016">
    <property type="entry name" value="UvrD-like_ATP-bd"/>
</dbReference>
<evidence type="ECO:0000256" key="12">
    <source>
        <dbReference type="PROSITE-ProRule" id="PRU00560"/>
    </source>
</evidence>
<protein>
    <recommendedName>
        <fullName evidence="9">DNA 3'-5' helicase</fullName>
        <ecNumber evidence="9">5.6.2.4</ecNumber>
    </recommendedName>
    <alternativeName>
        <fullName evidence="10">DNA 3'-5' helicase II</fullName>
    </alternativeName>
</protein>
<dbReference type="PANTHER" id="PTHR11070:SF2">
    <property type="entry name" value="ATP-DEPENDENT DNA HELICASE SRS2"/>
    <property type="match status" value="1"/>
</dbReference>
<evidence type="ECO:0000256" key="1">
    <source>
        <dbReference type="ARBA" id="ARBA00009922"/>
    </source>
</evidence>
<keyword evidence="2 12" id="KW-0547">Nucleotide-binding</keyword>
<dbReference type="EMBL" id="BPUS01000051">
    <property type="protein sequence ID" value="GJH30914.1"/>
    <property type="molecule type" value="Genomic_DNA"/>
</dbReference>
<comment type="catalytic activity">
    <reaction evidence="8">
        <text>Couples ATP hydrolysis with the unwinding of duplex DNA by translocating in the 3'-5' direction.</text>
        <dbReference type="EC" id="5.6.2.4"/>
    </reaction>
</comment>
<evidence type="ECO:0000313" key="15">
    <source>
        <dbReference type="Proteomes" id="UP001055111"/>
    </source>
</evidence>
<dbReference type="Proteomes" id="UP001055111">
    <property type="component" value="Unassembled WGS sequence"/>
</dbReference>
<dbReference type="InterPro" id="IPR014017">
    <property type="entry name" value="DNA_helicase_UvrD-like_C"/>
</dbReference>
<organism evidence="14 15">
    <name type="scientific">Caballeronia novacaledonica</name>
    <dbReference type="NCBI Taxonomy" id="1544861"/>
    <lineage>
        <taxon>Bacteria</taxon>
        <taxon>Pseudomonadati</taxon>
        <taxon>Pseudomonadota</taxon>
        <taxon>Betaproteobacteria</taxon>
        <taxon>Burkholderiales</taxon>
        <taxon>Burkholderiaceae</taxon>
        <taxon>Caballeronia</taxon>
    </lineage>
</organism>
<keyword evidence="4 12" id="KW-0347">Helicase</keyword>
<feature type="domain" description="UvrD-like helicase ATP-binding" evidence="13">
    <location>
        <begin position="6"/>
        <end position="281"/>
    </location>
</feature>
<evidence type="ECO:0000256" key="6">
    <source>
        <dbReference type="ARBA" id="ARBA00023125"/>
    </source>
</evidence>
<dbReference type="InterPro" id="IPR000212">
    <property type="entry name" value="DNA_helicase_UvrD/REP"/>
</dbReference>
<keyword evidence="7" id="KW-0413">Isomerase</keyword>
<sequence>MFAWTERELNEEQGAAVVQPGSVFLVACPGSGKTRTLTYKIARELSLLTSSRQYVVAITYTNRAADEIVARIEALGVDTRQLWIGTIHAFCLEWVLKPYSIYLPRLARGFTVIDPYDRQQLLERLCAAHERPRITHYDCDYFVTSTGTELCCRENAKRVAIRAVLRQYFQALRDSQQIDFEMILGFADRLLRAHPAISRTLSHVFSMILVDEYQDTKQVQYEIIGSILRAGSGRCRLFMVGDPNQAIYGSLGGYAIAIEDLRALTGIPIAQSALSRNYRSSRRIIEYFEHFNLHSTQIEAFGRDREFESRITYNAEVTRADLVVEIGRLVRHAVHDLAVPQREVCVLAPQWVHLAALTRRLVTEVPEIEFDGPGMAPFSRNIENFWYTVACLALTEPSPSMYLRRVRWATKFLSALNDAGVALNHVDQKAVLKHCNSIRLLQRDGLDYLRAFFDSLFERMGVDFHVYLQLLSDHDAFFSSSHAQVERLEGEGVRDSRDLTFFKRVFAPRSGITVSTIHGVKGGEFDVVIACGLLEGMVPHFSDPEGESAGRKLLYVTASRARKHLHLISEKGRRRGNFGDYSATEVLERYRFNYNN</sequence>
<dbReference type="CDD" id="cd17932">
    <property type="entry name" value="DEXQc_UvrD"/>
    <property type="match status" value="1"/>
</dbReference>
<dbReference type="Gene3D" id="1.10.10.160">
    <property type="match status" value="1"/>
</dbReference>
<keyword evidence="5 12" id="KW-0067">ATP-binding</keyword>
<dbReference type="GO" id="GO:0003677">
    <property type="term" value="F:DNA binding"/>
    <property type="evidence" value="ECO:0007669"/>
    <property type="project" value="UniProtKB-KW"/>
</dbReference>
<proteinExistence type="inferred from homology"/>
<dbReference type="Pfam" id="PF13361">
    <property type="entry name" value="UvrD_C"/>
    <property type="match status" value="1"/>
</dbReference>
<dbReference type="PROSITE" id="PS51198">
    <property type="entry name" value="UVRD_HELICASE_ATP_BIND"/>
    <property type="match status" value="1"/>
</dbReference>
<evidence type="ECO:0000256" key="2">
    <source>
        <dbReference type="ARBA" id="ARBA00022741"/>
    </source>
</evidence>
<evidence type="ECO:0000256" key="4">
    <source>
        <dbReference type="ARBA" id="ARBA00022806"/>
    </source>
</evidence>
<dbReference type="InterPro" id="IPR027417">
    <property type="entry name" value="P-loop_NTPase"/>
</dbReference>
<dbReference type="EC" id="5.6.2.4" evidence="9"/>
<dbReference type="PANTHER" id="PTHR11070">
    <property type="entry name" value="UVRD / RECB / PCRA DNA HELICASE FAMILY MEMBER"/>
    <property type="match status" value="1"/>
</dbReference>
<dbReference type="Pfam" id="PF00580">
    <property type="entry name" value="UvrD-helicase"/>
    <property type="match status" value="1"/>
</dbReference>
<dbReference type="PROSITE" id="PS51257">
    <property type="entry name" value="PROKAR_LIPOPROTEIN"/>
    <property type="match status" value="1"/>
</dbReference>
<dbReference type="InterPro" id="IPR013986">
    <property type="entry name" value="DExx_box_DNA_helicase_dom_sf"/>
</dbReference>
<evidence type="ECO:0000256" key="7">
    <source>
        <dbReference type="ARBA" id="ARBA00023235"/>
    </source>
</evidence>